<dbReference type="SUPFAM" id="SSF46785">
    <property type="entry name" value="Winged helix' DNA-binding domain"/>
    <property type="match status" value="1"/>
</dbReference>
<dbReference type="InterPro" id="IPR036390">
    <property type="entry name" value="WH_DNA-bd_sf"/>
</dbReference>
<accession>A0A7J3ZJ64</accession>
<dbReference type="Gene3D" id="1.10.287.1490">
    <property type="match status" value="1"/>
</dbReference>
<reference evidence="2" key="1">
    <citation type="journal article" date="2020" name="mSystems">
        <title>Genome- and Community-Level Interaction Insights into Carbon Utilization and Element Cycling Functions of Hydrothermarchaeota in Hydrothermal Sediment.</title>
        <authorList>
            <person name="Zhou Z."/>
            <person name="Liu Y."/>
            <person name="Xu W."/>
            <person name="Pan J."/>
            <person name="Luo Z.H."/>
            <person name="Li M."/>
        </authorList>
    </citation>
    <scope>NUCLEOTIDE SEQUENCE [LARGE SCALE GENOMIC DNA]</scope>
    <source>
        <strain evidence="2">SpSt-1116</strain>
    </source>
</reference>
<dbReference type="EMBL" id="DRZC01000021">
    <property type="protein sequence ID" value="HHQ80145.1"/>
    <property type="molecule type" value="Genomic_DNA"/>
</dbReference>
<name>A0A7J3ZJ64_9CREN</name>
<comment type="caution">
    <text evidence="2">The sequence shown here is derived from an EMBL/GenBank/DDBJ whole genome shotgun (WGS) entry which is preliminary data.</text>
</comment>
<evidence type="ECO:0000256" key="1">
    <source>
        <dbReference type="SAM" id="Coils"/>
    </source>
</evidence>
<organism evidence="2">
    <name type="scientific">Fervidicoccus fontis</name>
    <dbReference type="NCBI Taxonomy" id="683846"/>
    <lineage>
        <taxon>Archaea</taxon>
        <taxon>Thermoproteota</taxon>
        <taxon>Thermoprotei</taxon>
        <taxon>Fervidicoccales</taxon>
        <taxon>Fervidicoccaceae</taxon>
        <taxon>Fervidicoccus</taxon>
    </lineage>
</organism>
<keyword evidence="1" id="KW-0175">Coiled coil</keyword>
<dbReference type="AlphaFoldDB" id="A0A7J3ZJ64"/>
<feature type="coiled-coil region" evidence="1">
    <location>
        <begin position="26"/>
        <end position="95"/>
    </location>
</feature>
<proteinExistence type="predicted"/>
<evidence type="ECO:0000313" key="2">
    <source>
        <dbReference type="EMBL" id="HHQ80145.1"/>
    </source>
</evidence>
<dbReference type="InterPro" id="IPR011991">
    <property type="entry name" value="ArsR-like_HTH"/>
</dbReference>
<dbReference type="CDD" id="cd00090">
    <property type="entry name" value="HTH_ARSR"/>
    <property type="match status" value="1"/>
</dbReference>
<protein>
    <submittedName>
        <fullName evidence="2">Uncharacterized protein</fullName>
    </submittedName>
</protein>
<gene>
    <name evidence="2" type="ORF">ENM78_01590</name>
</gene>
<sequence>MGLRVKLFDWILGDYIETKLSQIGVSNEVLAEVANLREKVAALEERLNKIEDDITSWMQQNENGKAAVEELTGKVEELAKEIAEIKEKIEGTHSSESGNNEDLDELERKVLELIQQGYTTPVKLRQALGVSTTKLQRVLDNLLKARLIERERRGRKIVLVPASDGEQ</sequence>